<sequence>MASLSGLEDPQSSGNGEGYSRGGVDSRYSGSSSHGDESKHCTVSDDLHRSLRHRRRWCTAAIGRAEQWR</sequence>
<dbReference type="AlphaFoldDB" id="A0AAX6E0K8"/>
<dbReference type="EMBL" id="JANAVB010040818">
    <property type="protein sequence ID" value="KAJ6797503.1"/>
    <property type="molecule type" value="Genomic_DNA"/>
</dbReference>
<gene>
    <name evidence="2" type="ORF">M6B38_217560</name>
</gene>
<feature type="region of interest" description="Disordered" evidence="1">
    <location>
        <begin position="1"/>
        <end position="46"/>
    </location>
</feature>
<organism evidence="2 3">
    <name type="scientific">Iris pallida</name>
    <name type="common">Sweet iris</name>
    <dbReference type="NCBI Taxonomy" id="29817"/>
    <lineage>
        <taxon>Eukaryota</taxon>
        <taxon>Viridiplantae</taxon>
        <taxon>Streptophyta</taxon>
        <taxon>Embryophyta</taxon>
        <taxon>Tracheophyta</taxon>
        <taxon>Spermatophyta</taxon>
        <taxon>Magnoliopsida</taxon>
        <taxon>Liliopsida</taxon>
        <taxon>Asparagales</taxon>
        <taxon>Iridaceae</taxon>
        <taxon>Iridoideae</taxon>
        <taxon>Irideae</taxon>
        <taxon>Iris</taxon>
    </lineage>
</organism>
<evidence type="ECO:0000256" key="1">
    <source>
        <dbReference type="SAM" id="MobiDB-lite"/>
    </source>
</evidence>
<evidence type="ECO:0000313" key="2">
    <source>
        <dbReference type="EMBL" id="KAJ6797503.1"/>
    </source>
</evidence>
<accession>A0AAX6E0K8</accession>
<keyword evidence="3" id="KW-1185">Reference proteome</keyword>
<dbReference type="Proteomes" id="UP001140949">
    <property type="component" value="Unassembled WGS sequence"/>
</dbReference>
<reference evidence="2" key="2">
    <citation type="submission" date="2023-04" db="EMBL/GenBank/DDBJ databases">
        <authorList>
            <person name="Bruccoleri R.E."/>
            <person name="Oakeley E.J."/>
            <person name="Faust A.-M."/>
            <person name="Dessus-Babus S."/>
            <person name="Altorfer M."/>
            <person name="Burckhardt D."/>
            <person name="Oertli M."/>
            <person name="Naumann U."/>
            <person name="Petersen F."/>
            <person name="Wong J."/>
        </authorList>
    </citation>
    <scope>NUCLEOTIDE SEQUENCE</scope>
    <source>
        <strain evidence="2">GSM-AAB239-AS_SAM_17_03QT</strain>
        <tissue evidence="2">Leaf</tissue>
    </source>
</reference>
<evidence type="ECO:0000313" key="3">
    <source>
        <dbReference type="Proteomes" id="UP001140949"/>
    </source>
</evidence>
<reference evidence="2" key="1">
    <citation type="journal article" date="2023" name="GigaByte">
        <title>Genome assembly of the bearded iris, Iris pallida Lam.</title>
        <authorList>
            <person name="Bruccoleri R.E."/>
            <person name="Oakeley E.J."/>
            <person name="Faust A.M.E."/>
            <person name="Altorfer M."/>
            <person name="Dessus-Babus S."/>
            <person name="Burckhardt D."/>
            <person name="Oertli M."/>
            <person name="Naumann U."/>
            <person name="Petersen F."/>
            <person name="Wong J."/>
        </authorList>
    </citation>
    <scope>NUCLEOTIDE SEQUENCE</scope>
    <source>
        <strain evidence="2">GSM-AAB239-AS_SAM_17_03QT</strain>
    </source>
</reference>
<name>A0AAX6E0K8_IRIPA</name>
<comment type="caution">
    <text evidence="2">The sequence shown here is derived from an EMBL/GenBank/DDBJ whole genome shotgun (WGS) entry which is preliminary data.</text>
</comment>
<protein>
    <submittedName>
        <fullName evidence="2">Uncharacterized protein</fullName>
    </submittedName>
</protein>
<proteinExistence type="predicted"/>
<feature type="compositionally biased region" description="Basic and acidic residues" evidence="1">
    <location>
        <begin position="34"/>
        <end position="46"/>
    </location>
</feature>